<organism evidence="3">
    <name type="scientific">Cacopsylla melanoneura</name>
    <dbReference type="NCBI Taxonomy" id="428564"/>
    <lineage>
        <taxon>Eukaryota</taxon>
        <taxon>Metazoa</taxon>
        <taxon>Ecdysozoa</taxon>
        <taxon>Arthropoda</taxon>
        <taxon>Hexapoda</taxon>
        <taxon>Insecta</taxon>
        <taxon>Pterygota</taxon>
        <taxon>Neoptera</taxon>
        <taxon>Paraneoptera</taxon>
        <taxon>Hemiptera</taxon>
        <taxon>Sternorrhyncha</taxon>
        <taxon>Psylloidea</taxon>
        <taxon>Psyllidae</taxon>
        <taxon>Psyllinae</taxon>
        <taxon>Cacopsylla</taxon>
    </lineage>
</organism>
<feature type="signal peptide" evidence="2">
    <location>
        <begin position="1"/>
        <end position="22"/>
    </location>
</feature>
<name>A0A8D8RSB2_9HEMI</name>
<feature type="compositionally biased region" description="Low complexity" evidence="1">
    <location>
        <begin position="443"/>
        <end position="458"/>
    </location>
</feature>
<evidence type="ECO:0000256" key="1">
    <source>
        <dbReference type="SAM" id="MobiDB-lite"/>
    </source>
</evidence>
<accession>A0A8D8RSB2</accession>
<evidence type="ECO:0000313" key="3">
    <source>
        <dbReference type="EMBL" id="CAG6654041.1"/>
    </source>
</evidence>
<evidence type="ECO:0000256" key="2">
    <source>
        <dbReference type="SAM" id="SignalP"/>
    </source>
</evidence>
<protein>
    <submittedName>
        <fullName evidence="3">Uncharacterized protein</fullName>
    </submittedName>
</protein>
<sequence length="771" mass="88594">MTLRSAVLILANILYNGIQCNAEQTDNNNSTKDADLDYYEFRLKHGDPLNYEEFIKKVMGKNKSTTEDLYGTAWEDFTDQTHLLVDVPFEEVAFNRTTTRGLRNFWNIPAGAKMMTFLGPNETSTRHPRWDGFTERDLTDITYITWTFASEKAFMEQLTRIRNHTKFPRSTRSPVEDMHNTEDEMILNVNETWLKPYVNKSSSEEEKFKCFEDFMEYTISSTPAPSSTWNPFLVQSEERIELDRIAKEKRMIHNNAMREQVKNNPFGGLGGLFGGLGGLGGVIPVNLGGLMGGLRTITIIMGGGSTRPTSKGISTTLRSTISPKTFRPRPDPKDFMMWKYLDDGSRRPPMSEDEFVRVIRKYSTPFPYHVPSVSIPAHIGEDLLDLLPDENTTIPLVVEPAQLDRIHNFINPFIQQHTAMDLLNVDANAARFTAPSTGKQETRASTTATTTTPTTTTTRRTAQTRLFTTEPEGQSHKPTEEWRASWSRTYNTIDPFNKDNLEHALNEGRDHPWRMEEGFKEKPKIKNKDSDPRVAALEDEFDNVYNSAAAKKRVEDGERKRAELLRRREIEIEERAKRPKTKPPYWKEIINKRPIEPLFDEKSTEAPKTAELRSLFSILSHGLATTLSTTDKPSSRQHSRYWGALNSRETSGEPRTTKWTTRDTETVQQWTKWKSDSIDALKEGETRQWTTPAVDKERLHTILSFMFPYIQKKSEIFEGVLKDKETTTTECVTTVFDPWGDSEEEWSTPVVPDLGKLFRDLNKNATTRHWR</sequence>
<feature type="chain" id="PRO_5034169483" evidence="2">
    <location>
        <begin position="23"/>
        <end position="771"/>
    </location>
</feature>
<feature type="region of interest" description="Disordered" evidence="1">
    <location>
        <begin position="434"/>
        <end position="458"/>
    </location>
</feature>
<proteinExistence type="predicted"/>
<dbReference type="EMBL" id="HBUF01176193">
    <property type="protein sequence ID" value="CAG6654041.1"/>
    <property type="molecule type" value="Transcribed_RNA"/>
</dbReference>
<dbReference type="AlphaFoldDB" id="A0A8D8RSB2"/>
<keyword evidence="2" id="KW-0732">Signal</keyword>
<reference evidence="3" key="1">
    <citation type="submission" date="2021-05" db="EMBL/GenBank/DDBJ databases">
        <authorList>
            <person name="Alioto T."/>
            <person name="Alioto T."/>
            <person name="Gomez Garrido J."/>
        </authorList>
    </citation>
    <scope>NUCLEOTIDE SEQUENCE</scope>
</reference>